<dbReference type="EMBL" id="JPRH01000014">
    <property type="protein sequence ID" value="KFF09998.1"/>
    <property type="molecule type" value="Genomic_DNA"/>
</dbReference>
<comment type="caution">
    <text evidence="2">The sequence shown here is derived from an EMBL/GenBank/DDBJ whole genome shotgun (WGS) entry which is preliminary data.</text>
</comment>
<dbReference type="AlphaFoldDB" id="A0A085ZZY4"/>
<evidence type="ECO:0000313" key="3">
    <source>
        <dbReference type="Proteomes" id="UP000028705"/>
    </source>
</evidence>
<feature type="transmembrane region" description="Helical" evidence="1">
    <location>
        <begin position="7"/>
        <end position="25"/>
    </location>
</feature>
<keyword evidence="3" id="KW-1185">Reference proteome</keyword>
<keyword evidence="1" id="KW-0472">Membrane</keyword>
<protein>
    <submittedName>
        <fullName evidence="2">Uncharacterized protein</fullName>
    </submittedName>
</protein>
<keyword evidence="1" id="KW-0812">Transmembrane</keyword>
<name>A0A085ZZY4_9FLAO</name>
<proteinExistence type="predicted"/>
<dbReference type="STRING" id="445961.IW15_21845"/>
<reference evidence="2 3" key="1">
    <citation type="submission" date="2014-07" db="EMBL/GenBank/DDBJ databases">
        <title>Genome of Chryseobacterium soli DSM 19298.</title>
        <authorList>
            <person name="Stropko S.J."/>
            <person name="Pipes S.E."/>
            <person name="Newman J."/>
        </authorList>
    </citation>
    <scope>NUCLEOTIDE SEQUENCE [LARGE SCALE GENOMIC DNA]</scope>
    <source>
        <strain evidence="2 3">DSM 19298</strain>
    </source>
</reference>
<feature type="transmembrane region" description="Helical" evidence="1">
    <location>
        <begin position="146"/>
        <end position="167"/>
    </location>
</feature>
<dbReference type="OrthoDB" id="9893671at2"/>
<gene>
    <name evidence="2" type="ORF">IW15_21845</name>
</gene>
<dbReference type="Proteomes" id="UP000028705">
    <property type="component" value="Unassembled WGS sequence"/>
</dbReference>
<dbReference type="RefSeq" id="WP_131368608.1">
    <property type="nucleotide sequence ID" value="NZ_JPRH01000014.1"/>
</dbReference>
<organism evidence="2 3">
    <name type="scientific">Chryseobacterium soli</name>
    <dbReference type="NCBI Taxonomy" id="445961"/>
    <lineage>
        <taxon>Bacteria</taxon>
        <taxon>Pseudomonadati</taxon>
        <taxon>Bacteroidota</taxon>
        <taxon>Flavobacteriia</taxon>
        <taxon>Flavobacteriales</taxon>
        <taxon>Weeksellaceae</taxon>
        <taxon>Chryseobacterium group</taxon>
        <taxon>Chryseobacterium</taxon>
    </lineage>
</organism>
<evidence type="ECO:0000256" key="1">
    <source>
        <dbReference type="SAM" id="Phobius"/>
    </source>
</evidence>
<sequence>MRKKIRIVSFVLVGLAILFSVWTFISVKPDFIEAKVPGESTINVSKGIYTVYLMNSSTDDIGSKKYFFELKDQKNNVLQKFPDPANTDVVSSIKKIRQDGKTYIAYADFTIDVEGDYLLQSYSKDAGVREIAIKKEGYSDTQNVNLYLISLILLGISIVTFIISFFIKK</sequence>
<keyword evidence="1" id="KW-1133">Transmembrane helix</keyword>
<evidence type="ECO:0000313" key="2">
    <source>
        <dbReference type="EMBL" id="KFF09998.1"/>
    </source>
</evidence>
<accession>A0A085ZZY4</accession>